<keyword evidence="1" id="KW-0238">DNA-binding</keyword>
<dbReference type="GO" id="GO:0003677">
    <property type="term" value="F:DNA binding"/>
    <property type="evidence" value="ECO:0007669"/>
    <property type="project" value="UniProtKB-KW"/>
</dbReference>
<proteinExistence type="predicted"/>
<dbReference type="PANTHER" id="PTHR46558">
    <property type="entry name" value="TRACRIPTIONAL REGULATORY PROTEIN-RELATED-RELATED"/>
    <property type="match status" value="1"/>
</dbReference>
<dbReference type="Gene3D" id="1.10.260.40">
    <property type="entry name" value="lambda repressor-like DNA-binding domains"/>
    <property type="match status" value="1"/>
</dbReference>
<dbReference type="PANTHER" id="PTHR46558:SF13">
    <property type="entry name" value="HTH-TYPE TRANSCRIPTIONAL REGULATOR IMMR"/>
    <property type="match status" value="1"/>
</dbReference>
<dbReference type="CDD" id="cd00093">
    <property type="entry name" value="HTH_XRE"/>
    <property type="match status" value="1"/>
</dbReference>
<gene>
    <name evidence="3" type="ORF">FLK61_34010</name>
    <name evidence="4" type="ORF">FLK61_34305</name>
</gene>
<dbReference type="SUPFAM" id="SSF47413">
    <property type="entry name" value="lambda repressor-like DNA-binding domains"/>
    <property type="match status" value="1"/>
</dbReference>
<reference evidence="3" key="2">
    <citation type="submission" date="2020-05" db="EMBL/GenBank/DDBJ databases">
        <title>Bacillus alkalisoli sp. nov. isolated from saline soil.</title>
        <authorList>
            <person name="Sun J.-Q."/>
            <person name="Xu L."/>
        </authorList>
    </citation>
    <scope>NUCLEOTIDE SEQUENCE</scope>
    <source>
        <strain evidence="3">M4U3P1</strain>
    </source>
</reference>
<keyword evidence="5" id="KW-1185">Reference proteome</keyword>
<dbReference type="Pfam" id="PF01381">
    <property type="entry name" value="HTH_3"/>
    <property type="match status" value="1"/>
</dbReference>
<dbReference type="InterPro" id="IPR001387">
    <property type="entry name" value="Cro/C1-type_HTH"/>
</dbReference>
<feature type="domain" description="HTH cro/C1-type" evidence="2">
    <location>
        <begin position="7"/>
        <end position="61"/>
    </location>
</feature>
<dbReference type="RefSeq" id="WP_176009728.1">
    <property type="nucleotide sequence ID" value="NZ_CP041372.2"/>
</dbReference>
<name>A0A859FHM7_9BACI</name>
<dbReference type="KEGG" id="psua:FLK61_34010"/>
<dbReference type="InterPro" id="IPR010982">
    <property type="entry name" value="Lambda_DNA-bd_dom_sf"/>
</dbReference>
<dbReference type="Proteomes" id="UP000318138">
    <property type="component" value="Chromosome"/>
</dbReference>
<dbReference type="KEGG" id="psua:FLK61_34305"/>
<evidence type="ECO:0000313" key="5">
    <source>
        <dbReference type="Proteomes" id="UP000318138"/>
    </source>
</evidence>
<protein>
    <submittedName>
        <fullName evidence="3">Helix-turn-helix transcriptional regulator</fullName>
    </submittedName>
</protein>
<dbReference type="EMBL" id="CP041372">
    <property type="protein sequence ID" value="QKS71696.1"/>
    <property type="molecule type" value="Genomic_DNA"/>
</dbReference>
<reference evidence="5" key="1">
    <citation type="submission" date="2019-07" db="EMBL/GenBank/DDBJ databases">
        <title>Bacillus alkalisoli sp. nov. isolated from saline soil.</title>
        <authorList>
            <person name="Sun J.-Q."/>
            <person name="Xu L."/>
        </authorList>
    </citation>
    <scope>NUCLEOTIDE SEQUENCE [LARGE SCALE GENOMIC DNA]</scope>
    <source>
        <strain evidence="4 5">M4U3P1</strain>
    </source>
</reference>
<evidence type="ECO:0000313" key="3">
    <source>
        <dbReference type="EMBL" id="QKS71696.1"/>
    </source>
</evidence>
<evidence type="ECO:0000313" key="4">
    <source>
        <dbReference type="EMBL" id="QKS71750.1"/>
    </source>
</evidence>
<dbReference type="PROSITE" id="PS50943">
    <property type="entry name" value="HTH_CROC1"/>
    <property type="match status" value="1"/>
</dbReference>
<evidence type="ECO:0000256" key="1">
    <source>
        <dbReference type="ARBA" id="ARBA00023125"/>
    </source>
</evidence>
<sequence>MSFGKRLTQLRKREKMSREDLGNKLGISYSTVAKYETGQREPDFDKLQAISSLFDVTMDYLLNEEYPPKLSNVELLVREASDQGIDIGFYNIKDWELLTEEDVEDMRKHIEFLVAKRRQMQNGDD</sequence>
<accession>A0A859FHM7</accession>
<dbReference type="AlphaFoldDB" id="A0A859FHM7"/>
<evidence type="ECO:0000259" key="2">
    <source>
        <dbReference type="PROSITE" id="PS50943"/>
    </source>
</evidence>
<dbReference type="EMBL" id="CP041372">
    <property type="protein sequence ID" value="QKS71750.1"/>
    <property type="molecule type" value="Genomic_DNA"/>
</dbReference>
<organism evidence="3 5">
    <name type="scientific">Paenalkalicoccus suaedae</name>
    <dbReference type="NCBI Taxonomy" id="2592382"/>
    <lineage>
        <taxon>Bacteria</taxon>
        <taxon>Bacillati</taxon>
        <taxon>Bacillota</taxon>
        <taxon>Bacilli</taxon>
        <taxon>Bacillales</taxon>
        <taxon>Bacillaceae</taxon>
        <taxon>Paenalkalicoccus</taxon>
    </lineage>
</organism>
<dbReference type="SMART" id="SM00530">
    <property type="entry name" value="HTH_XRE"/>
    <property type="match status" value="1"/>
</dbReference>